<proteinExistence type="predicted"/>
<reference evidence="1 2" key="1">
    <citation type="submission" date="2022-01" db="EMBL/GenBank/DDBJ databases">
        <authorList>
            <person name="Xiong W."/>
            <person name="Schranz E."/>
        </authorList>
    </citation>
    <scope>NUCLEOTIDE SEQUENCE [LARGE SCALE GENOMIC DNA]</scope>
</reference>
<comment type="caution">
    <text evidence="1">The sequence shown here is derived from an EMBL/GenBank/DDBJ whole genome shotgun (WGS) entry which is preliminary data.</text>
</comment>
<evidence type="ECO:0000313" key="1">
    <source>
        <dbReference type="EMBL" id="CAH1424937.1"/>
    </source>
</evidence>
<protein>
    <submittedName>
        <fullName evidence="1">Uncharacterized protein</fullName>
    </submittedName>
</protein>
<evidence type="ECO:0000313" key="2">
    <source>
        <dbReference type="Proteomes" id="UP001157418"/>
    </source>
</evidence>
<dbReference type="Proteomes" id="UP001157418">
    <property type="component" value="Unassembled WGS sequence"/>
</dbReference>
<dbReference type="EMBL" id="CAKMRJ010002056">
    <property type="protein sequence ID" value="CAH1424937.1"/>
    <property type="molecule type" value="Genomic_DNA"/>
</dbReference>
<organism evidence="1 2">
    <name type="scientific">Lactuca virosa</name>
    <dbReference type="NCBI Taxonomy" id="75947"/>
    <lineage>
        <taxon>Eukaryota</taxon>
        <taxon>Viridiplantae</taxon>
        <taxon>Streptophyta</taxon>
        <taxon>Embryophyta</taxon>
        <taxon>Tracheophyta</taxon>
        <taxon>Spermatophyta</taxon>
        <taxon>Magnoliopsida</taxon>
        <taxon>eudicotyledons</taxon>
        <taxon>Gunneridae</taxon>
        <taxon>Pentapetalae</taxon>
        <taxon>asterids</taxon>
        <taxon>campanulids</taxon>
        <taxon>Asterales</taxon>
        <taxon>Asteraceae</taxon>
        <taxon>Cichorioideae</taxon>
        <taxon>Cichorieae</taxon>
        <taxon>Lactucinae</taxon>
        <taxon>Lactuca</taxon>
    </lineage>
</organism>
<keyword evidence="2" id="KW-1185">Reference proteome</keyword>
<accession>A0AAU9MGT6</accession>
<name>A0AAU9MGT6_9ASTR</name>
<dbReference type="AlphaFoldDB" id="A0AAU9MGT6"/>
<sequence length="95" mass="10149">MCLILAPPGSESTRKGSDVSVCSIVLIRVCNGGGEADGKCDEVGWIVQPTTTTVIEDHVFGCIWKGRKKKKPHVEVYSGSSELKTEAGYGIPLKV</sequence>
<gene>
    <name evidence="1" type="ORF">LVIROSA_LOCUS12111</name>
</gene>